<proteinExistence type="predicted"/>
<keyword evidence="2" id="KW-1185">Reference proteome</keyword>
<reference evidence="1 2" key="1">
    <citation type="submission" date="2021-06" db="EMBL/GenBank/DDBJ databases">
        <title>Caerostris extrusa draft genome.</title>
        <authorList>
            <person name="Kono N."/>
            <person name="Arakawa K."/>
        </authorList>
    </citation>
    <scope>NUCLEOTIDE SEQUENCE [LARGE SCALE GENOMIC DNA]</scope>
</reference>
<name>A0AAV4TD95_CAEEX</name>
<organism evidence="1 2">
    <name type="scientific">Caerostris extrusa</name>
    <name type="common">Bark spider</name>
    <name type="synonym">Caerostris bankana</name>
    <dbReference type="NCBI Taxonomy" id="172846"/>
    <lineage>
        <taxon>Eukaryota</taxon>
        <taxon>Metazoa</taxon>
        <taxon>Ecdysozoa</taxon>
        <taxon>Arthropoda</taxon>
        <taxon>Chelicerata</taxon>
        <taxon>Arachnida</taxon>
        <taxon>Araneae</taxon>
        <taxon>Araneomorphae</taxon>
        <taxon>Entelegynae</taxon>
        <taxon>Araneoidea</taxon>
        <taxon>Araneidae</taxon>
        <taxon>Caerostris</taxon>
    </lineage>
</organism>
<dbReference type="EMBL" id="BPLR01010898">
    <property type="protein sequence ID" value="GIY42822.1"/>
    <property type="molecule type" value="Genomic_DNA"/>
</dbReference>
<accession>A0AAV4TD95</accession>
<dbReference type="Proteomes" id="UP001054945">
    <property type="component" value="Unassembled WGS sequence"/>
</dbReference>
<gene>
    <name evidence="1" type="ORF">CEXT_585891</name>
</gene>
<evidence type="ECO:0000313" key="1">
    <source>
        <dbReference type="EMBL" id="GIY42822.1"/>
    </source>
</evidence>
<comment type="caution">
    <text evidence="1">The sequence shown here is derived from an EMBL/GenBank/DDBJ whole genome shotgun (WGS) entry which is preliminary data.</text>
</comment>
<sequence length="108" mass="12952">MEGQGEGYLKSGFAVHCEFRRHIVRWVLYYILHLNSLKTYPPFHLKFTFLFLRMVMLPDIQFTEGSSKNWLEKKYFFPFLVKEANEKSLQRAANNILKRRQHPESCLP</sequence>
<evidence type="ECO:0000313" key="2">
    <source>
        <dbReference type="Proteomes" id="UP001054945"/>
    </source>
</evidence>
<dbReference type="AlphaFoldDB" id="A0AAV4TD95"/>
<protein>
    <submittedName>
        <fullName evidence="1">Uncharacterized protein</fullName>
    </submittedName>
</protein>